<name>A0A8B6X3L8_9BURK</name>
<dbReference type="Proteomes" id="UP000675920">
    <property type="component" value="Unplaced"/>
</dbReference>
<evidence type="ECO:0000313" key="2">
    <source>
        <dbReference type="RefSeq" id="WP_028310962.1"/>
    </source>
</evidence>
<sequence>MDTATQPAALPENLTLILDRPPVVPHIDVVAHVALRGPVVLLNIVGAGDGGLSLPTAEARRLAQHLMTIADTSDAIAAIQAARKGVVTQ</sequence>
<dbReference type="AlphaFoldDB" id="A0A8B6X3L8"/>
<proteinExistence type="predicted"/>
<accession>A0A8B6X3L8</accession>
<keyword evidence="1" id="KW-1185">Reference proteome</keyword>
<organism evidence="1 2">
    <name type="scientific">Derxia gummosa DSM 723</name>
    <dbReference type="NCBI Taxonomy" id="1121388"/>
    <lineage>
        <taxon>Bacteria</taxon>
        <taxon>Pseudomonadati</taxon>
        <taxon>Pseudomonadota</taxon>
        <taxon>Betaproteobacteria</taxon>
        <taxon>Burkholderiales</taxon>
        <taxon>Alcaligenaceae</taxon>
        <taxon>Derxia</taxon>
    </lineage>
</organism>
<protein>
    <submittedName>
        <fullName evidence="2">Uncharacterized protein</fullName>
    </submittedName>
</protein>
<reference evidence="2" key="1">
    <citation type="submission" date="2025-08" db="UniProtKB">
        <authorList>
            <consortium name="RefSeq"/>
        </authorList>
    </citation>
    <scope>IDENTIFICATION</scope>
</reference>
<dbReference type="RefSeq" id="WP_028310962.1">
    <property type="nucleotide sequence ID" value="NZ_AXWS01000008.1"/>
</dbReference>
<evidence type="ECO:0000313" key="1">
    <source>
        <dbReference type="Proteomes" id="UP000675920"/>
    </source>
</evidence>